<dbReference type="Proteomes" id="UP000002745">
    <property type="component" value="Chromosome"/>
</dbReference>
<feature type="region of interest" description="Disordered" evidence="1">
    <location>
        <begin position="1"/>
        <end position="33"/>
    </location>
</feature>
<evidence type="ECO:0000313" key="2">
    <source>
        <dbReference type="EMBL" id="ACT58605.1"/>
    </source>
</evidence>
<gene>
    <name evidence="2" type="ordered locus">Hbal_0911</name>
</gene>
<evidence type="ECO:0000313" key="3">
    <source>
        <dbReference type="Proteomes" id="UP000002745"/>
    </source>
</evidence>
<reference evidence="3" key="1">
    <citation type="journal article" date="2011" name="J. Bacteriol.">
        <title>Genome sequences of eight morphologically diverse alphaproteobacteria.</title>
        <authorList>
            <consortium name="US DOE Joint Genome Institute"/>
            <person name="Brown P.J."/>
            <person name="Kysela D.T."/>
            <person name="Buechlein A."/>
            <person name="Hemmerich C."/>
            <person name="Brun Y.V."/>
        </authorList>
    </citation>
    <scope>NUCLEOTIDE SEQUENCE [LARGE SCALE GENOMIC DNA]</scope>
    <source>
        <strain evidence="3">ATCC 49814 / DSM 5838 / IFAM 1418</strain>
    </source>
</reference>
<dbReference type="AlphaFoldDB" id="C6XQJ9"/>
<feature type="compositionally biased region" description="Polar residues" evidence="1">
    <location>
        <begin position="22"/>
        <end position="33"/>
    </location>
</feature>
<protein>
    <submittedName>
        <fullName evidence="2">Uncharacterized protein</fullName>
    </submittedName>
</protein>
<dbReference type="EMBL" id="CP001678">
    <property type="protein sequence ID" value="ACT58605.1"/>
    <property type="molecule type" value="Genomic_DNA"/>
</dbReference>
<evidence type="ECO:0000256" key="1">
    <source>
        <dbReference type="SAM" id="MobiDB-lite"/>
    </source>
</evidence>
<dbReference type="KEGG" id="hba:Hbal_0911"/>
<sequence>MEILTSGPQADEQSEGAGAPISNWQSHRANTIK</sequence>
<name>C6XQJ9_HIRBI</name>
<dbReference type="HOGENOM" id="CLU_3382282_0_0_5"/>
<organism evidence="2 3">
    <name type="scientific">Hirschia baltica (strain ATCC 49814 / DSM 5838 / IFAM 1418)</name>
    <dbReference type="NCBI Taxonomy" id="582402"/>
    <lineage>
        <taxon>Bacteria</taxon>
        <taxon>Pseudomonadati</taxon>
        <taxon>Pseudomonadota</taxon>
        <taxon>Alphaproteobacteria</taxon>
        <taxon>Hyphomonadales</taxon>
        <taxon>Hyphomonadaceae</taxon>
        <taxon>Hirschia</taxon>
    </lineage>
</organism>
<accession>C6XQJ9</accession>
<keyword evidence="3" id="KW-1185">Reference proteome</keyword>
<proteinExistence type="predicted"/>
<dbReference type="STRING" id="582402.Hbal_0911"/>